<dbReference type="Pfam" id="PF01594">
    <property type="entry name" value="AI-2E_transport"/>
    <property type="match status" value="1"/>
</dbReference>
<reference evidence="11" key="1">
    <citation type="journal article" date="2019" name="Int. J. Syst. Evol. Microbiol.">
        <title>The Global Catalogue of Microorganisms (GCM) 10K type strain sequencing project: providing services to taxonomists for standard genome sequencing and annotation.</title>
        <authorList>
            <consortium name="The Broad Institute Genomics Platform"/>
            <consortium name="The Broad Institute Genome Sequencing Center for Infectious Disease"/>
            <person name="Wu L."/>
            <person name="Ma J."/>
        </authorList>
    </citation>
    <scope>NUCLEOTIDE SEQUENCE [LARGE SCALE GENOMIC DNA]</scope>
    <source>
        <strain evidence="11">CGMCC 4.6997</strain>
    </source>
</reference>
<evidence type="ECO:0000256" key="6">
    <source>
        <dbReference type="ARBA" id="ARBA00022989"/>
    </source>
</evidence>
<feature type="transmembrane region" description="Helical" evidence="9">
    <location>
        <begin position="250"/>
        <end position="271"/>
    </location>
</feature>
<feature type="transmembrane region" description="Helical" evidence="9">
    <location>
        <begin position="277"/>
        <end position="299"/>
    </location>
</feature>
<sequence>MAIRSGDESSESLTPGIRIAADWSWRILVVAGVLALIGFLFVQLRLIAIPFLIALLLAALLVPFSQWLQRRHRWPKWAAVAVSEVGLLVVIGGLLTLVVIFIVRGYPALQAQTVARYADLKAFLLDSPLGLTESDINGYLGQFVTAIQRDGSGLLNGALSVGSTAGHVLAGFLITLFSTLFLLIDGRGIWHWVVRLFPVRARAALIGAGEAGWITLTSFVKVQIFVAFVDAVGIGLGAFVLGLFTGGFPLVIPIAIAVFLGSFIPVVGAVLTGVIAVFVALVYLGPIPAVIMLGIVILVQQLEGHVLQPFVMGNAVKVHPLAVVLAVATGGLVGGIPGALFAVPLVAVLNVMVGYIARGDWRSNPHPSVSDVVPSTKGRRGARSHAPS</sequence>
<evidence type="ECO:0000256" key="3">
    <source>
        <dbReference type="ARBA" id="ARBA00022448"/>
    </source>
</evidence>
<feature type="compositionally biased region" description="Basic residues" evidence="8">
    <location>
        <begin position="377"/>
        <end position="388"/>
    </location>
</feature>
<keyword evidence="6 9" id="KW-1133">Transmembrane helix</keyword>
<keyword evidence="7 9" id="KW-0472">Membrane</keyword>
<proteinExistence type="inferred from homology"/>
<accession>A0ABW0NLP4</accession>
<evidence type="ECO:0000256" key="5">
    <source>
        <dbReference type="ARBA" id="ARBA00022692"/>
    </source>
</evidence>
<feature type="transmembrane region" description="Helical" evidence="9">
    <location>
        <begin position="23"/>
        <end position="41"/>
    </location>
</feature>
<evidence type="ECO:0000256" key="8">
    <source>
        <dbReference type="SAM" id="MobiDB-lite"/>
    </source>
</evidence>
<evidence type="ECO:0000256" key="1">
    <source>
        <dbReference type="ARBA" id="ARBA00004651"/>
    </source>
</evidence>
<evidence type="ECO:0000256" key="7">
    <source>
        <dbReference type="ARBA" id="ARBA00023136"/>
    </source>
</evidence>
<keyword evidence="11" id="KW-1185">Reference proteome</keyword>
<keyword evidence="4" id="KW-1003">Cell membrane</keyword>
<keyword evidence="5 9" id="KW-0812">Transmembrane</keyword>
<evidence type="ECO:0000256" key="4">
    <source>
        <dbReference type="ARBA" id="ARBA00022475"/>
    </source>
</evidence>
<feature type="transmembrane region" description="Helical" evidence="9">
    <location>
        <begin position="311"/>
        <end position="333"/>
    </location>
</feature>
<feature type="region of interest" description="Disordered" evidence="8">
    <location>
        <begin position="367"/>
        <end position="388"/>
    </location>
</feature>
<feature type="transmembrane region" description="Helical" evidence="9">
    <location>
        <begin position="47"/>
        <end position="65"/>
    </location>
</feature>
<evidence type="ECO:0000256" key="9">
    <source>
        <dbReference type="SAM" id="Phobius"/>
    </source>
</evidence>
<organism evidence="10 11">
    <name type="scientific">Lysinimonas soli</name>
    <dbReference type="NCBI Taxonomy" id="1074233"/>
    <lineage>
        <taxon>Bacteria</taxon>
        <taxon>Bacillati</taxon>
        <taxon>Actinomycetota</taxon>
        <taxon>Actinomycetes</taxon>
        <taxon>Micrococcales</taxon>
        <taxon>Microbacteriaceae</taxon>
        <taxon>Lysinimonas</taxon>
    </lineage>
</organism>
<evidence type="ECO:0000313" key="11">
    <source>
        <dbReference type="Proteomes" id="UP001596039"/>
    </source>
</evidence>
<comment type="subcellular location">
    <subcellularLocation>
        <location evidence="1">Cell membrane</location>
        <topology evidence="1">Multi-pass membrane protein</topology>
    </subcellularLocation>
</comment>
<feature type="transmembrane region" description="Helical" evidence="9">
    <location>
        <begin position="164"/>
        <end position="184"/>
    </location>
</feature>
<dbReference type="PANTHER" id="PTHR21716:SF53">
    <property type="entry name" value="PERMEASE PERM-RELATED"/>
    <property type="match status" value="1"/>
</dbReference>
<dbReference type="EMBL" id="JBHSMG010000001">
    <property type="protein sequence ID" value="MFC5500950.1"/>
    <property type="molecule type" value="Genomic_DNA"/>
</dbReference>
<protein>
    <submittedName>
        <fullName evidence="10">AI-2E family transporter</fullName>
    </submittedName>
</protein>
<dbReference type="InterPro" id="IPR002549">
    <property type="entry name" value="AI-2E-like"/>
</dbReference>
<gene>
    <name evidence="10" type="ORF">ACFPJ4_01710</name>
</gene>
<feature type="transmembrane region" description="Helical" evidence="9">
    <location>
        <begin position="77"/>
        <end position="103"/>
    </location>
</feature>
<dbReference type="Proteomes" id="UP001596039">
    <property type="component" value="Unassembled WGS sequence"/>
</dbReference>
<dbReference type="RefSeq" id="WP_386738558.1">
    <property type="nucleotide sequence ID" value="NZ_JBHSMG010000001.1"/>
</dbReference>
<feature type="transmembrane region" description="Helical" evidence="9">
    <location>
        <begin position="222"/>
        <end position="243"/>
    </location>
</feature>
<comment type="caution">
    <text evidence="10">The sequence shown here is derived from an EMBL/GenBank/DDBJ whole genome shotgun (WGS) entry which is preliminary data.</text>
</comment>
<evidence type="ECO:0000256" key="2">
    <source>
        <dbReference type="ARBA" id="ARBA00009773"/>
    </source>
</evidence>
<dbReference type="PANTHER" id="PTHR21716">
    <property type="entry name" value="TRANSMEMBRANE PROTEIN"/>
    <property type="match status" value="1"/>
</dbReference>
<keyword evidence="3" id="KW-0813">Transport</keyword>
<evidence type="ECO:0000313" key="10">
    <source>
        <dbReference type="EMBL" id="MFC5500950.1"/>
    </source>
</evidence>
<comment type="similarity">
    <text evidence="2">Belongs to the autoinducer-2 exporter (AI-2E) (TC 2.A.86) family.</text>
</comment>
<name>A0ABW0NLP4_9MICO</name>